<gene>
    <name evidence="2" type="ORF">Lche_2852</name>
    <name evidence="3" type="ORF">NCTC11976_00736</name>
</gene>
<name>A0A0W0SBT4_9GAMM</name>
<dbReference type="PATRIC" id="fig|28084.5.peg.3096"/>
<dbReference type="Proteomes" id="UP000054921">
    <property type="component" value="Unassembled WGS sequence"/>
</dbReference>
<evidence type="ECO:0000313" key="2">
    <source>
        <dbReference type="EMBL" id="KTC80832.1"/>
    </source>
</evidence>
<proteinExistence type="predicted"/>
<dbReference type="AlphaFoldDB" id="A0A0W0SBT4"/>
<feature type="compositionally biased region" description="Polar residues" evidence="1">
    <location>
        <begin position="80"/>
        <end position="90"/>
    </location>
</feature>
<feature type="region of interest" description="Disordered" evidence="1">
    <location>
        <begin position="71"/>
        <end position="90"/>
    </location>
</feature>
<dbReference type="EMBL" id="LR134173">
    <property type="protein sequence ID" value="VEB34231.1"/>
    <property type="molecule type" value="Genomic_DNA"/>
</dbReference>
<keyword evidence="5" id="KW-1185">Reference proteome</keyword>
<evidence type="ECO:0000313" key="5">
    <source>
        <dbReference type="Proteomes" id="UP000277577"/>
    </source>
</evidence>
<dbReference type="RefSeq" id="WP_051544514.1">
    <property type="nucleotide sequence ID" value="NZ_CAAAIT010000001.1"/>
</dbReference>
<accession>A0A0W0SBT4</accession>
<organism evidence="2 4">
    <name type="scientific">Legionella cherrii</name>
    <dbReference type="NCBI Taxonomy" id="28084"/>
    <lineage>
        <taxon>Bacteria</taxon>
        <taxon>Pseudomonadati</taxon>
        <taxon>Pseudomonadota</taxon>
        <taxon>Gammaproteobacteria</taxon>
        <taxon>Legionellales</taxon>
        <taxon>Legionellaceae</taxon>
        <taxon>Legionella</taxon>
    </lineage>
</organism>
<dbReference type="EMBL" id="LNXW01000013">
    <property type="protein sequence ID" value="KTC80832.1"/>
    <property type="molecule type" value="Genomic_DNA"/>
</dbReference>
<evidence type="ECO:0000313" key="3">
    <source>
        <dbReference type="EMBL" id="VEB34231.1"/>
    </source>
</evidence>
<protein>
    <submittedName>
        <fullName evidence="2">Uncharacterized protein</fullName>
    </submittedName>
</protein>
<reference evidence="2 4" key="1">
    <citation type="submission" date="2015-11" db="EMBL/GenBank/DDBJ databases">
        <title>Genomic analysis of 38 Legionella species identifies large and diverse effector repertoires.</title>
        <authorList>
            <person name="Burstein D."/>
            <person name="Amaro F."/>
            <person name="Zusman T."/>
            <person name="Lifshitz Z."/>
            <person name="Cohen O."/>
            <person name="Gilbert J.A."/>
            <person name="Pupko T."/>
            <person name="Shuman H.A."/>
            <person name="Segal G."/>
        </authorList>
    </citation>
    <scope>NUCLEOTIDE SEQUENCE [LARGE SCALE GENOMIC DNA]</scope>
    <source>
        <strain evidence="2 4">ORW</strain>
    </source>
</reference>
<evidence type="ECO:0000313" key="4">
    <source>
        <dbReference type="Proteomes" id="UP000054921"/>
    </source>
</evidence>
<sequence length="90" mass="10453">MKHKREIPVAQKFATVNADHKNARTTHQLSDKACKKKVSFFGDRASRQAVRDEMIKDGLELMQIQTEMAEERQAREDEINSSVPFSQFRM</sequence>
<evidence type="ECO:0000256" key="1">
    <source>
        <dbReference type="SAM" id="MobiDB-lite"/>
    </source>
</evidence>
<dbReference type="Proteomes" id="UP000277577">
    <property type="component" value="Chromosome"/>
</dbReference>
<reference evidence="3 5" key="2">
    <citation type="submission" date="2018-12" db="EMBL/GenBank/DDBJ databases">
        <authorList>
            <consortium name="Pathogen Informatics"/>
        </authorList>
    </citation>
    <scope>NUCLEOTIDE SEQUENCE [LARGE SCALE GENOMIC DNA]</scope>
    <source>
        <strain evidence="3 5">NCTC11976</strain>
    </source>
</reference>